<dbReference type="Pfam" id="PF09600">
    <property type="entry name" value="Cyd_oper_YbgE"/>
    <property type="match status" value="1"/>
</dbReference>
<gene>
    <name evidence="2" type="ORF">LTSEWAN_0102</name>
</gene>
<keyword evidence="1" id="KW-0812">Transmembrane</keyword>
<feature type="transmembrane region" description="Helical" evidence="1">
    <location>
        <begin position="21"/>
        <end position="41"/>
    </location>
</feature>
<protein>
    <submittedName>
        <fullName evidence="2">Protein YbgE</fullName>
    </submittedName>
</protein>
<evidence type="ECO:0000256" key="1">
    <source>
        <dbReference type="SAM" id="Phobius"/>
    </source>
</evidence>
<dbReference type="Proteomes" id="UP000003536">
    <property type="component" value="Unassembled WGS sequence"/>
</dbReference>
<feature type="transmembrane region" description="Helical" evidence="1">
    <location>
        <begin position="83"/>
        <end position="101"/>
    </location>
</feature>
<dbReference type="NCBIfam" id="NF007881">
    <property type="entry name" value="PRK10588.1"/>
    <property type="match status" value="1"/>
</dbReference>
<evidence type="ECO:0000313" key="2">
    <source>
        <dbReference type="EMBL" id="EHD07045.1"/>
    </source>
</evidence>
<keyword evidence="1" id="KW-0472">Membrane</keyword>
<dbReference type="NCBIfam" id="TIGR02112">
    <property type="entry name" value="cyd_oper_ybgE"/>
    <property type="match status" value="1"/>
</dbReference>
<dbReference type="AlphaFoldDB" id="G5S5V1"/>
<dbReference type="PATRIC" id="fig|913086.3.peg.76"/>
<dbReference type="InterPro" id="IPR011846">
    <property type="entry name" value="Cyd_oper_YbgE"/>
</dbReference>
<name>G5S5V1_SALET</name>
<reference evidence="2 3" key="1">
    <citation type="journal article" date="2011" name="BMC Genomics">
        <title>Genome sequencing reveals diversification of virulence factor content and possible host adaptation in distinct subpopulations of Salmonella enterica.</title>
        <authorList>
            <person name="den Bakker H.C."/>
            <person name="Moreno Switt A.I."/>
            <person name="Govoni G."/>
            <person name="Cummings C.A."/>
            <person name="Ranieri M.L."/>
            <person name="Degoricija L."/>
            <person name="Hoelzer K."/>
            <person name="Rodriguez-Rivera L.D."/>
            <person name="Brown S."/>
            <person name="Bolchacova E."/>
            <person name="Furtado M.R."/>
            <person name="Wiedmann M."/>
        </authorList>
    </citation>
    <scope>NUCLEOTIDE SEQUENCE [LARGE SCALE GENOMIC DNA]</scope>
    <source>
        <strain evidence="2 3">A4-580</strain>
    </source>
</reference>
<sequence length="102" mass="11526">MTHIIAKLYAVMDKRPLRARPLRALSFVMAIVLAGCMFWDPSRFAARTSTLEIWHGLLLMWAVCAGIIHGVGFRPESVHWQGIFCPLLADIVLIVGLIFFFL</sequence>
<accession>G5S5V1</accession>
<feature type="transmembrane region" description="Helical" evidence="1">
    <location>
        <begin position="53"/>
        <end position="71"/>
    </location>
</feature>
<dbReference type="EMBL" id="AFCX01000047">
    <property type="protein sequence ID" value="EHD07045.1"/>
    <property type="molecule type" value="Genomic_DNA"/>
</dbReference>
<comment type="caution">
    <text evidence="2">The sequence shown here is derived from an EMBL/GenBank/DDBJ whole genome shotgun (WGS) entry which is preliminary data.</text>
</comment>
<proteinExistence type="predicted"/>
<organism evidence="2 3">
    <name type="scientific">Salmonella enterica subsp. enterica serovar Wandsworth str. A4-580</name>
    <dbReference type="NCBI Taxonomy" id="913086"/>
    <lineage>
        <taxon>Bacteria</taxon>
        <taxon>Pseudomonadati</taxon>
        <taxon>Pseudomonadota</taxon>
        <taxon>Gammaproteobacteria</taxon>
        <taxon>Enterobacterales</taxon>
        <taxon>Enterobacteriaceae</taxon>
        <taxon>Salmonella</taxon>
    </lineage>
</organism>
<keyword evidence="1" id="KW-1133">Transmembrane helix</keyword>
<evidence type="ECO:0000313" key="3">
    <source>
        <dbReference type="Proteomes" id="UP000003536"/>
    </source>
</evidence>